<feature type="region of interest" description="Disordered" evidence="1">
    <location>
        <begin position="1"/>
        <end position="268"/>
    </location>
</feature>
<proteinExistence type="predicted"/>
<feature type="region of interest" description="Disordered" evidence="1">
    <location>
        <begin position="285"/>
        <end position="304"/>
    </location>
</feature>
<evidence type="ECO:0000259" key="2">
    <source>
        <dbReference type="SMART" id="SM01406"/>
    </source>
</evidence>
<dbReference type="PANTHER" id="PTHR21561:SF12">
    <property type="entry name" value="INO80 COMPLEX SUBUNIT B"/>
    <property type="match status" value="1"/>
</dbReference>
<dbReference type="PANTHER" id="PTHR21561">
    <property type="entry name" value="INO80 COMPLEX SUBUNIT B"/>
    <property type="match status" value="1"/>
</dbReference>
<dbReference type="STRING" id="342668.A0A1B8G8V6"/>
<dbReference type="InterPro" id="IPR029523">
    <property type="entry name" value="INO80B/Ies2"/>
</dbReference>
<dbReference type="GO" id="GO:0006338">
    <property type="term" value="P:chromatin remodeling"/>
    <property type="evidence" value="ECO:0007669"/>
    <property type="project" value="InterPro"/>
</dbReference>
<dbReference type="SMART" id="SM01406">
    <property type="entry name" value="PAPA-1"/>
    <property type="match status" value="1"/>
</dbReference>
<gene>
    <name evidence="3" type="ORF">VE01_09497</name>
</gene>
<evidence type="ECO:0000313" key="4">
    <source>
        <dbReference type="Proteomes" id="UP000091956"/>
    </source>
</evidence>
<reference evidence="3 4" key="1">
    <citation type="submission" date="2016-03" db="EMBL/GenBank/DDBJ databases">
        <title>Comparative genomics of Pseudogymnoascus destructans, the fungus causing white-nose syndrome of bats.</title>
        <authorList>
            <person name="Palmer J.M."/>
            <person name="Drees K.P."/>
            <person name="Foster J.T."/>
            <person name="Lindner D.L."/>
        </authorList>
    </citation>
    <scope>NUCLEOTIDE SEQUENCE [LARGE SCALE GENOMIC DNA]</scope>
    <source>
        <strain evidence="3 4">UAMH 10579</strain>
    </source>
</reference>
<dbReference type="EMBL" id="KV460270">
    <property type="protein sequence ID" value="OBT92257.2"/>
    <property type="molecule type" value="Genomic_DNA"/>
</dbReference>
<feature type="compositionally biased region" description="Acidic residues" evidence="1">
    <location>
        <begin position="175"/>
        <end position="232"/>
    </location>
</feature>
<feature type="compositionally biased region" description="Basic and acidic residues" evidence="1">
    <location>
        <begin position="1"/>
        <end position="12"/>
    </location>
</feature>
<dbReference type="RefSeq" id="XP_018125990.2">
    <property type="nucleotide sequence ID" value="XM_018278910.2"/>
</dbReference>
<feature type="region of interest" description="Disordered" evidence="1">
    <location>
        <begin position="311"/>
        <end position="344"/>
    </location>
</feature>
<evidence type="ECO:0000256" key="1">
    <source>
        <dbReference type="SAM" id="MobiDB-lite"/>
    </source>
</evidence>
<dbReference type="Pfam" id="PF04795">
    <property type="entry name" value="PAPA-1"/>
    <property type="match status" value="1"/>
</dbReference>
<dbReference type="InterPro" id="IPR006880">
    <property type="entry name" value="INO80B_C"/>
</dbReference>
<evidence type="ECO:0000313" key="3">
    <source>
        <dbReference type="EMBL" id="OBT92257.2"/>
    </source>
</evidence>
<accession>A0A1B8G8V6</accession>
<sequence>MSRVRRDPDTHSSSHSRATLSRNDPPSSPSNPSLRLTVKMPVSKLRAATGGASSRASGGRSSSGGGRGFVGETRESTRARGVKKSYVVESESEEEDEEMEDLGDEEEEEDAEGEEEDDMDLDEDAEGEEDGDDDTEMAGLPPPTLKIAKPTKEKHSITVKTAGKKDVRVVATTEPSDDEELSDLESEVEEDEETMQVGNDEDAEGEDEEIEVEVEEEEEEEEEDELDSDEEGGGGSRGSTPDLSKLTKRQRARLDESGSGHLMALPDEVQVKKHLTAEEHAMRRAEMARRRKNLSEKRNEEEKMETINKLLKKQAPKTNARRRDLNGLTGEIGPDGEPGKPNSAYVRWISSKEGNRICVPTEMVEGPLGGVFGGGRGVEEVV</sequence>
<feature type="domain" description="INO80 complex subunit B-like conserved region" evidence="2">
    <location>
        <begin position="279"/>
        <end position="363"/>
    </location>
</feature>
<organism evidence="3 4">
    <name type="scientific">Pseudogymnoascus verrucosus</name>
    <dbReference type="NCBI Taxonomy" id="342668"/>
    <lineage>
        <taxon>Eukaryota</taxon>
        <taxon>Fungi</taxon>
        <taxon>Dikarya</taxon>
        <taxon>Ascomycota</taxon>
        <taxon>Pezizomycotina</taxon>
        <taxon>Leotiomycetes</taxon>
        <taxon>Thelebolales</taxon>
        <taxon>Thelebolaceae</taxon>
        <taxon>Pseudogymnoascus</taxon>
    </lineage>
</organism>
<feature type="compositionally biased region" description="Polar residues" evidence="1">
    <location>
        <begin position="13"/>
        <end position="24"/>
    </location>
</feature>
<name>A0A1B8G8V6_9PEZI</name>
<protein>
    <recommendedName>
        <fullName evidence="2">INO80 complex subunit B-like conserved region domain-containing protein</fullName>
    </recommendedName>
</protein>
<dbReference type="Proteomes" id="UP000091956">
    <property type="component" value="Unassembled WGS sequence"/>
</dbReference>
<keyword evidence="4" id="KW-1185">Reference proteome</keyword>
<dbReference type="GeneID" id="28842883"/>
<dbReference type="AlphaFoldDB" id="A0A1B8G8V6"/>
<feature type="compositionally biased region" description="Acidic residues" evidence="1">
    <location>
        <begin position="90"/>
        <end position="136"/>
    </location>
</feature>
<feature type="compositionally biased region" description="Low complexity" evidence="1">
    <location>
        <begin position="46"/>
        <end position="60"/>
    </location>
</feature>
<dbReference type="GO" id="GO:0031011">
    <property type="term" value="C:Ino80 complex"/>
    <property type="evidence" value="ECO:0007669"/>
    <property type="project" value="InterPro"/>
</dbReference>
<reference evidence="4" key="2">
    <citation type="journal article" date="2018" name="Nat. Commun.">
        <title>Extreme sensitivity to ultraviolet light in the fungal pathogen causing white-nose syndrome of bats.</title>
        <authorList>
            <person name="Palmer J.M."/>
            <person name="Drees K.P."/>
            <person name="Foster J.T."/>
            <person name="Lindner D.L."/>
        </authorList>
    </citation>
    <scope>NUCLEOTIDE SEQUENCE [LARGE SCALE GENOMIC DNA]</scope>
    <source>
        <strain evidence="4">UAMH 10579</strain>
    </source>
</reference>